<feature type="region of interest" description="Disordered" evidence="1">
    <location>
        <begin position="1"/>
        <end position="40"/>
    </location>
</feature>
<feature type="domain" description="DUF11" evidence="3">
    <location>
        <begin position="235"/>
        <end position="309"/>
    </location>
</feature>
<keyword evidence="2" id="KW-0472">Membrane</keyword>
<dbReference type="AlphaFoldDB" id="A0A1G2MFW9"/>
<evidence type="ECO:0000313" key="5">
    <source>
        <dbReference type="Proteomes" id="UP000177130"/>
    </source>
</evidence>
<gene>
    <name evidence="4" type="ORF">A3C72_02585</name>
</gene>
<dbReference type="EMBL" id="MHRK01000047">
    <property type="protein sequence ID" value="OHA22777.1"/>
    <property type="molecule type" value="Genomic_DNA"/>
</dbReference>
<feature type="transmembrane region" description="Helical" evidence="2">
    <location>
        <begin position="81"/>
        <end position="101"/>
    </location>
</feature>
<keyword evidence="2" id="KW-0812">Transmembrane</keyword>
<evidence type="ECO:0000256" key="2">
    <source>
        <dbReference type="SAM" id="Phobius"/>
    </source>
</evidence>
<protein>
    <recommendedName>
        <fullName evidence="3">DUF11 domain-containing protein</fullName>
    </recommendedName>
</protein>
<evidence type="ECO:0000256" key="1">
    <source>
        <dbReference type="SAM" id="MobiDB-lite"/>
    </source>
</evidence>
<accession>A0A1G2MFW9</accession>
<keyword evidence="2" id="KW-1133">Transmembrane helix</keyword>
<dbReference type="Pfam" id="PF01345">
    <property type="entry name" value="DUF11"/>
    <property type="match status" value="1"/>
</dbReference>
<dbReference type="STRING" id="1802306.A3C72_02585"/>
<dbReference type="InterPro" id="IPR001434">
    <property type="entry name" value="OmcB-like_DUF11"/>
</dbReference>
<name>A0A1G2MFW9_9BACT</name>
<proteinExistence type="predicted"/>
<comment type="caution">
    <text evidence="4">The sequence shown here is derived from an EMBL/GenBank/DDBJ whole genome shotgun (WGS) entry which is preliminary data.</text>
</comment>
<reference evidence="4 5" key="1">
    <citation type="journal article" date="2016" name="Nat. Commun.">
        <title>Thousands of microbial genomes shed light on interconnected biogeochemical processes in an aquifer system.</title>
        <authorList>
            <person name="Anantharaman K."/>
            <person name="Brown C.T."/>
            <person name="Hug L.A."/>
            <person name="Sharon I."/>
            <person name="Castelle C.J."/>
            <person name="Probst A.J."/>
            <person name="Thomas B.C."/>
            <person name="Singh A."/>
            <person name="Wilkins M.J."/>
            <person name="Karaoz U."/>
            <person name="Brodie E.L."/>
            <person name="Williams K.H."/>
            <person name="Hubbard S.S."/>
            <person name="Banfield J.F."/>
        </authorList>
    </citation>
    <scope>NUCLEOTIDE SEQUENCE [LARGE SCALE GENOMIC DNA]</scope>
</reference>
<evidence type="ECO:0000259" key="3">
    <source>
        <dbReference type="Pfam" id="PF01345"/>
    </source>
</evidence>
<feature type="compositionally biased region" description="Basic and acidic residues" evidence="1">
    <location>
        <begin position="1"/>
        <end position="24"/>
    </location>
</feature>
<sequence length="648" mass="70712">MPPDYSKKGDESEKSKQMKSRLEALEDSVYSPRFKENRQNDAPIRSVPFAVRRDWNQEEEKKESVPETVSSRNTYAILKQILIGSVVLFFASLGVAAYVFWGGSNIISTKNILISLNTPSSVAGGEKLPVEISIINQNNVALLTAEVLVEYGDGGREPEDLSKELRRYREAIGPIEINGNINKKYEVVFFGEEGESKEIKVTLEYRVKGSNAIFKKTETQLVSLSSAPVSVSVESAKEISVGDEAVFTVKLSANTSEILNNPMITADFPFGFQFTSADPRPVYGNNVWDLGDLQPGSSRTITIRGKFGGTAGEERSMRFIVGSKDPRDARKIGVIFLAKTFTVTLSRPNIALDLSLAGKRDMEVSVKAGNDIRTDVIFTNNLDTKISNIVVEVRPRGTIFDRNSVSVTGGFYRSIDGTVVWDQSTAKSLEELGPGESGSLTFSFSTLRSAIGGRTPTMTVEATITGNKMSEGEIGQIRSTVTKTVKIASEMSASAKILYSTGPFSNTGPVPPIAEQETTYTVMLGVTNSTNDLSDVQVVTSLPIYATWLNKISPEFEVLKYNPAGGGIVWDVNDLGAGETREVYFQVSFLPSINQIGFSPDLIKEVRASGYDSFTGTTLQVSPSERNYDIRLVDDSAYSSKGGPVKRN</sequence>
<dbReference type="Proteomes" id="UP000177130">
    <property type="component" value="Unassembled WGS sequence"/>
</dbReference>
<evidence type="ECO:0000313" key="4">
    <source>
        <dbReference type="EMBL" id="OHA22777.1"/>
    </source>
</evidence>
<organism evidence="4 5">
    <name type="scientific">Candidatus Taylorbacteria bacterium RIFCSPHIGHO2_02_FULL_43_32b</name>
    <dbReference type="NCBI Taxonomy" id="1802306"/>
    <lineage>
        <taxon>Bacteria</taxon>
        <taxon>Candidatus Tayloriibacteriota</taxon>
    </lineage>
</organism>